<dbReference type="STRING" id="6945.B7PJB9"/>
<dbReference type="InterPro" id="IPR013785">
    <property type="entry name" value="Aldolase_TIM"/>
</dbReference>
<dbReference type="EMBL" id="DS725400">
    <property type="protein sequence ID" value="EEC06691.1"/>
    <property type="molecule type" value="Genomic_DNA"/>
</dbReference>
<comment type="cofactor">
    <cofactor evidence="1">
        <name>FMN</name>
        <dbReference type="ChEBI" id="CHEBI:58210"/>
    </cofactor>
</comment>
<dbReference type="EMBL" id="ABJB010042869">
    <property type="status" value="NOT_ANNOTATED_CDS"/>
    <property type="molecule type" value="Genomic_DNA"/>
</dbReference>
<dbReference type="FunFam" id="3.20.20.70:FF:000403">
    <property type="entry name" value="Glycolate oxidase, putative"/>
    <property type="match status" value="1"/>
</dbReference>
<dbReference type="PANTHER" id="PTHR10578:SF146">
    <property type="entry name" value="OXIDASE, PUTATIVE-RELATED"/>
    <property type="match status" value="1"/>
</dbReference>
<dbReference type="PROSITE" id="PS51349">
    <property type="entry name" value="FMN_HYDROXY_ACID_DH_2"/>
    <property type="match status" value="1"/>
</dbReference>
<evidence type="ECO:0000313" key="5">
    <source>
        <dbReference type="EnsemblMetazoa" id="ISCW005130-PA"/>
    </source>
</evidence>
<feature type="domain" description="FMN hydroxy acid dehydrogenase" evidence="3">
    <location>
        <begin position="1"/>
        <end position="203"/>
    </location>
</feature>
<organism>
    <name type="scientific">Ixodes scapularis</name>
    <name type="common">Black-legged tick</name>
    <name type="synonym">Deer tick</name>
    <dbReference type="NCBI Taxonomy" id="6945"/>
    <lineage>
        <taxon>Eukaryota</taxon>
        <taxon>Metazoa</taxon>
        <taxon>Ecdysozoa</taxon>
        <taxon>Arthropoda</taxon>
        <taxon>Chelicerata</taxon>
        <taxon>Arachnida</taxon>
        <taxon>Acari</taxon>
        <taxon>Parasitiformes</taxon>
        <taxon>Ixodida</taxon>
        <taxon>Ixodoidea</taxon>
        <taxon>Ixodidae</taxon>
        <taxon>Ixodinae</taxon>
        <taxon>Ixodes</taxon>
    </lineage>
</organism>
<dbReference type="EnsemblMetazoa" id="ISCW005130-RA">
    <property type="protein sequence ID" value="ISCW005130-PA"/>
    <property type="gene ID" value="ISCW005130"/>
</dbReference>
<gene>
    <name evidence="4" type="ORF">IscW_ISCW005130</name>
</gene>
<dbReference type="InterPro" id="IPR000262">
    <property type="entry name" value="FMN-dep_DH"/>
</dbReference>
<reference evidence="4 6" key="1">
    <citation type="submission" date="2008-03" db="EMBL/GenBank/DDBJ databases">
        <title>Annotation of Ixodes scapularis.</title>
        <authorList>
            <consortium name="Ixodes scapularis Genome Project Consortium"/>
            <person name="Caler E."/>
            <person name="Hannick L.I."/>
            <person name="Bidwell S."/>
            <person name="Joardar V."/>
            <person name="Thiagarajan M."/>
            <person name="Amedeo P."/>
            <person name="Galinsky K.J."/>
            <person name="Schobel S."/>
            <person name="Inman J."/>
            <person name="Hostetler J."/>
            <person name="Miller J."/>
            <person name="Hammond M."/>
            <person name="Megy K."/>
            <person name="Lawson D."/>
            <person name="Kodira C."/>
            <person name="Sutton G."/>
            <person name="Meyer J."/>
            <person name="Hill C.A."/>
            <person name="Birren B."/>
            <person name="Nene V."/>
            <person name="Collins F."/>
            <person name="Alarcon-Chaidez F."/>
            <person name="Wikel S."/>
            <person name="Strausberg R."/>
        </authorList>
    </citation>
    <scope>NUCLEOTIDE SEQUENCE [LARGE SCALE GENOMIC DNA]</scope>
    <source>
        <strain evidence="6">Wikel</strain>
        <strain evidence="4">Wikel colony</strain>
    </source>
</reference>
<keyword evidence="6" id="KW-1185">Reference proteome</keyword>
<evidence type="ECO:0000313" key="4">
    <source>
        <dbReference type="EMBL" id="EEC06691.1"/>
    </source>
</evidence>
<evidence type="ECO:0000256" key="1">
    <source>
        <dbReference type="ARBA" id="ARBA00001917"/>
    </source>
</evidence>
<dbReference type="Proteomes" id="UP000001555">
    <property type="component" value="Unassembled WGS sequence"/>
</dbReference>
<dbReference type="SUPFAM" id="SSF51395">
    <property type="entry name" value="FMN-linked oxidoreductases"/>
    <property type="match status" value="1"/>
</dbReference>
<dbReference type="HOGENOM" id="CLU_020639_4_0_1"/>
<dbReference type="PANTHER" id="PTHR10578">
    <property type="entry name" value="S -2-HYDROXY-ACID OXIDASE-RELATED"/>
    <property type="match status" value="1"/>
</dbReference>
<dbReference type="InterPro" id="IPR037396">
    <property type="entry name" value="FMN_HAD"/>
</dbReference>
<reference evidence="5" key="2">
    <citation type="submission" date="2020-05" db="UniProtKB">
        <authorList>
            <consortium name="EnsemblMetazoa"/>
        </authorList>
    </citation>
    <scope>IDENTIFICATION</scope>
    <source>
        <strain evidence="5">wikel</strain>
    </source>
</reference>
<dbReference type="AlphaFoldDB" id="B7PJB9"/>
<dbReference type="VEuPathDB" id="VectorBase:ISCW005130"/>
<evidence type="ECO:0000256" key="2">
    <source>
        <dbReference type="ARBA" id="ARBA00023002"/>
    </source>
</evidence>
<keyword evidence="2 4" id="KW-0560">Oxidoreductase</keyword>
<accession>B7PJB9</accession>
<dbReference type="VEuPathDB" id="VectorBase:ISCI005130"/>
<dbReference type="GO" id="GO:0003973">
    <property type="term" value="F:(S)-2-hydroxy-acid oxidase activity"/>
    <property type="evidence" value="ECO:0007669"/>
    <property type="project" value="UniProtKB-EC"/>
</dbReference>
<evidence type="ECO:0000313" key="6">
    <source>
        <dbReference type="Proteomes" id="UP000001555"/>
    </source>
</evidence>
<dbReference type="EC" id="1.1.3.15" evidence="4"/>
<name>B7PJB9_IXOSC</name>
<sequence length="203" mass="22525">HRLRLLPMVLRGVAQRQLEVTLLGDQTLSMPIGILPTALHKYAHPDGEAATARGEHTIVTLMILSIYSSTSMEAVKEAAPKGLRWFQVQMIPNLDFVRNLVRRAEGAGYRALVVTVDMPVDGKKIVEREESSSIPGGIRCANFEGIMNSEDTLPNAPLFKKQAWSDPSQTWDHVTWLMSISKLPVIVKGITTGAIILHLLQYF</sequence>
<dbReference type="PaxDb" id="6945-B7PJB9"/>
<proteinExistence type="predicted"/>
<protein>
    <submittedName>
        <fullName evidence="4 5">Glycolate oxidase, putative</fullName>
        <ecNumber evidence="4">1.1.3.15</ecNumber>
    </submittedName>
</protein>
<evidence type="ECO:0000259" key="3">
    <source>
        <dbReference type="PROSITE" id="PS51349"/>
    </source>
</evidence>
<dbReference type="Pfam" id="PF01070">
    <property type="entry name" value="FMN_dh"/>
    <property type="match status" value="1"/>
</dbReference>
<feature type="non-terminal residue" evidence="4">
    <location>
        <position position="1"/>
    </location>
</feature>
<dbReference type="OrthoDB" id="25826at2759"/>
<dbReference type="Gene3D" id="3.20.20.70">
    <property type="entry name" value="Aldolase class I"/>
    <property type="match status" value="1"/>
</dbReference>
<dbReference type="VEuPathDB" id="VectorBase:ISCP_017411"/>